<dbReference type="RefSeq" id="WP_032617608.1">
    <property type="nucleotide sequence ID" value="NZ_CP068234.1"/>
</dbReference>
<gene>
    <name evidence="1" type="ORF">CRX53_07145</name>
    <name evidence="2" type="ORF">NCTC13032_02712</name>
</gene>
<dbReference type="AlphaFoldDB" id="A0A4U9HRA8"/>
<protein>
    <submittedName>
        <fullName evidence="2">Uncharacterized protein</fullName>
    </submittedName>
</protein>
<reference evidence="1" key="2">
    <citation type="submission" date="2017-09" db="EMBL/GenBank/DDBJ databases">
        <title>FDA dAtabase for Regulatory Grade micrObial Sequences (FDA-ARGOS): Supporting development and validation of Infectious Disease Dx tests.</title>
        <authorList>
            <person name="Minogue T."/>
            <person name="Wolcott M."/>
            <person name="Wasieloski L."/>
            <person name="Aguilar W."/>
            <person name="Moore D."/>
            <person name="Tallon L.J."/>
            <person name="Sadzewicz L."/>
            <person name="Ott S."/>
            <person name="Zhao X."/>
            <person name="Nagaraj S."/>
            <person name="Vavikolanu K."/>
            <person name="Aluvathingal J."/>
            <person name="Nadendla S."/>
            <person name="Sichtig H."/>
        </authorList>
    </citation>
    <scope>NUCLEOTIDE SEQUENCE</scope>
    <source>
        <strain evidence="1">FDAARGOS_404</strain>
    </source>
</reference>
<sequence length="68" mass="8195">MKKTSFIHTQLTTKEVDELEARYRANDVRTVRSLDFDLIHWTLTAYLPEANRAPRQDKTFQQKLWRES</sequence>
<name>A0A4U9HRA8_9ENTR</name>
<evidence type="ECO:0000313" key="4">
    <source>
        <dbReference type="Proteomes" id="UP000310719"/>
    </source>
</evidence>
<dbReference type="STRING" id="83655.APT61_13700"/>
<dbReference type="EMBL" id="PDLK01000002">
    <property type="protein sequence ID" value="PHH03762.1"/>
    <property type="molecule type" value="Genomic_DNA"/>
</dbReference>
<evidence type="ECO:0000313" key="2">
    <source>
        <dbReference type="EMBL" id="VTP66790.1"/>
    </source>
</evidence>
<evidence type="ECO:0000313" key="1">
    <source>
        <dbReference type="EMBL" id="PHH03762.1"/>
    </source>
</evidence>
<evidence type="ECO:0000313" key="3">
    <source>
        <dbReference type="Proteomes" id="UP000222768"/>
    </source>
</evidence>
<dbReference type="Proteomes" id="UP000310719">
    <property type="component" value="Chromosome"/>
</dbReference>
<reference evidence="3" key="1">
    <citation type="submission" date="2017-09" db="EMBL/GenBank/DDBJ databases">
        <title>FDA dAtabase for Regulatory Grade micrObial Sequences (FDA-ARGOS): Supporting development and validation of Infectious Disease Dx tests.</title>
        <authorList>
            <person name="Minogue T."/>
            <person name="Wolcott M."/>
            <person name="Wasieloski L."/>
            <person name="Aguilar W."/>
            <person name="Moore D."/>
            <person name="Tallon L."/>
            <person name="Sadzewicz L."/>
            <person name="Ott S."/>
            <person name="Zhao X."/>
            <person name="Nagaraj S."/>
            <person name="Vavikolanu K."/>
            <person name="Aluvathingal J."/>
            <person name="Nadendla S."/>
            <person name="Sichtig H."/>
        </authorList>
    </citation>
    <scope>NUCLEOTIDE SEQUENCE [LARGE SCALE GENOMIC DNA]</scope>
    <source>
        <strain evidence="3">FDAARGOS_404</strain>
    </source>
</reference>
<reference evidence="2 4" key="3">
    <citation type="submission" date="2019-05" db="EMBL/GenBank/DDBJ databases">
        <authorList>
            <consortium name="Pathogen Informatics"/>
        </authorList>
    </citation>
    <scope>NUCLEOTIDE SEQUENCE [LARGE SCALE GENOMIC DNA]</scope>
    <source>
        <strain evidence="2 4">NCTC13032</strain>
    </source>
</reference>
<dbReference type="EMBL" id="LR590464">
    <property type="protein sequence ID" value="VTP66790.1"/>
    <property type="molecule type" value="Genomic_DNA"/>
</dbReference>
<dbReference type="Proteomes" id="UP000222768">
    <property type="component" value="Unassembled WGS sequence"/>
</dbReference>
<accession>A0A4U9HRA8</accession>
<proteinExistence type="predicted"/>
<organism evidence="2 4">
    <name type="scientific">Leclercia adecarboxylata</name>
    <dbReference type="NCBI Taxonomy" id="83655"/>
    <lineage>
        <taxon>Bacteria</taxon>
        <taxon>Pseudomonadati</taxon>
        <taxon>Pseudomonadota</taxon>
        <taxon>Gammaproteobacteria</taxon>
        <taxon>Enterobacterales</taxon>
        <taxon>Enterobacteriaceae</taxon>
        <taxon>Leclercia</taxon>
    </lineage>
</organism>